<evidence type="ECO:0000313" key="2">
    <source>
        <dbReference type="Proteomes" id="UP001385951"/>
    </source>
</evidence>
<reference evidence="1 2" key="1">
    <citation type="submission" date="2022-09" db="EMBL/GenBank/DDBJ databases">
        <authorList>
            <person name="Palmer J.M."/>
        </authorList>
    </citation>
    <scope>NUCLEOTIDE SEQUENCE [LARGE SCALE GENOMIC DNA]</scope>
    <source>
        <strain evidence="1 2">DSM 7382</strain>
    </source>
</reference>
<dbReference type="AlphaFoldDB" id="A0AAW0GKU5"/>
<keyword evidence="2" id="KW-1185">Reference proteome</keyword>
<proteinExistence type="predicted"/>
<name>A0AAW0GKU5_9APHY</name>
<accession>A0AAW0GKU5</accession>
<gene>
    <name evidence="1" type="ORF">QCA50_006919</name>
</gene>
<evidence type="ECO:0000313" key="1">
    <source>
        <dbReference type="EMBL" id="KAK7690264.1"/>
    </source>
</evidence>
<organism evidence="1 2">
    <name type="scientific">Cerrena zonata</name>
    <dbReference type="NCBI Taxonomy" id="2478898"/>
    <lineage>
        <taxon>Eukaryota</taxon>
        <taxon>Fungi</taxon>
        <taxon>Dikarya</taxon>
        <taxon>Basidiomycota</taxon>
        <taxon>Agaricomycotina</taxon>
        <taxon>Agaricomycetes</taxon>
        <taxon>Polyporales</taxon>
        <taxon>Cerrenaceae</taxon>
        <taxon>Cerrena</taxon>
    </lineage>
</organism>
<dbReference type="EMBL" id="JASBNA010000007">
    <property type="protein sequence ID" value="KAK7690264.1"/>
    <property type="molecule type" value="Genomic_DNA"/>
</dbReference>
<protein>
    <submittedName>
        <fullName evidence="1">Uncharacterized protein</fullName>
    </submittedName>
</protein>
<comment type="caution">
    <text evidence="1">The sequence shown here is derived from an EMBL/GenBank/DDBJ whole genome shotgun (WGS) entry which is preliminary data.</text>
</comment>
<sequence>MSNFSVDALSTNDVRLTDFPSLDPLLRMHFASLRKGIRRMEHHYCIFYHEYDSSRVELELDYSASERSQWYVGAMIPPDGMHRFCRQAVSRLRGVIVHHVLDTAAERHSFIT</sequence>
<dbReference type="Proteomes" id="UP001385951">
    <property type="component" value="Unassembled WGS sequence"/>
</dbReference>